<dbReference type="EMBL" id="VJMJ01000106">
    <property type="protein sequence ID" value="KAF0734760.1"/>
    <property type="molecule type" value="Genomic_DNA"/>
</dbReference>
<evidence type="ECO:0000313" key="5">
    <source>
        <dbReference type="Proteomes" id="UP000481153"/>
    </source>
</evidence>
<accession>A0A6G0X482</accession>
<keyword evidence="2" id="KW-0812">Transmembrane</keyword>
<keyword evidence="2" id="KW-1133">Transmembrane helix</keyword>
<proteinExistence type="predicted"/>
<evidence type="ECO:0000256" key="3">
    <source>
        <dbReference type="SAM" id="SignalP"/>
    </source>
</evidence>
<name>A0A6G0X482_9STRA</name>
<feature type="signal peptide" evidence="3">
    <location>
        <begin position="1"/>
        <end position="29"/>
    </location>
</feature>
<dbReference type="PANTHER" id="PTHR34496:SF6">
    <property type="entry name" value="GLYCOSYLTRANSFERASE 2-LIKE DOMAIN-CONTAINING PROTEIN"/>
    <property type="match status" value="1"/>
</dbReference>
<protein>
    <recommendedName>
        <fullName evidence="6">Glycosyltransferase 2-like domain-containing protein</fullName>
    </recommendedName>
</protein>
<feature type="transmembrane region" description="Helical" evidence="2">
    <location>
        <begin position="484"/>
        <end position="505"/>
    </location>
</feature>
<reference evidence="4 5" key="1">
    <citation type="submission" date="2019-07" db="EMBL/GenBank/DDBJ databases">
        <title>Genomics analysis of Aphanomyces spp. identifies a new class of oomycete effector associated with host adaptation.</title>
        <authorList>
            <person name="Gaulin E."/>
        </authorList>
    </citation>
    <scope>NUCLEOTIDE SEQUENCE [LARGE SCALE GENOMIC DNA]</scope>
    <source>
        <strain evidence="4 5">ATCC 201684</strain>
    </source>
</reference>
<keyword evidence="3" id="KW-0732">Signal</keyword>
<evidence type="ECO:0008006" key="6">
    <source>
        <dbReference type="Google" id="ProtNLM"/>
    </source>
</evidence>
<evidence type="ECO:0000313" key="4">
    <source>
        <dbReference type="EMBL" id="KAF0734760.1"/>
    </source>
</evidence>
<dbReference type="PANTHER" id="PTHR34496">
    <property type="entry name" value="GLCNAC TRANSFERASE-RELATED"/>
    <property type="match status" value="1"/>
</dbReference>
<dbReference type="VEuPathDB" id="FungiDB:AeMF1_001471"/>
<evidence type="ECO:0000256" key="2">
    <source>
        <dbReference type="SAM" id="Phobius"/>
    </source>
</evidence>
<keyword evidence="5" id="KW-1185">Reference proteome</keyword>
<feature type="compositionally biased region" description="Basic and acidic residues" evidence="1">
    <location>
        <begin position="51"/>
        <end position="63"/>
    </location>
</feature>
<feature type="chain" id="PRO_5026160400" description="Glycosyltransferase 2-like domain-containing protein" evidence="3">
    <location>
        <begin position="30"/>
        <end position="517"/>
    </location>
</feature>
<evidence type="ECO:0000256" key="1">
    <source>
        <dbReference type="SAM" id="MobiDB-lite"/>
    </source>
</evidence>
<dbReference type="Pfam" id="PF11397">
    <property type="entry name" value="GlcNAc"/>
    <property type="match status" value="2"/>
</dbReference>
<keyword evidence="2" id="KW-0472">Membrane</keyword>
<sequence length="517" mass="58182">MEIIFLIFSLCHMAMRTLAIAAVAAFAHAATTTALPKESQNGPRQYLTVRDQNKDQTDRTKRPTLRVDLDPTTQNIPANPALAHLRPPEPRIPPTFDIFVGISAFRDGIRCGTTLLTAFQRADHPDRVFFGVVDQVHPGDDTCLDSYCQQAAAVWPNETTCRYKQQITVDTRPADESRGPTLARHYQQRLVGNQEFCLQVDAHSAFTKHWDTELVRDWNATSNEMAILSTYIHNINQNILPDGTNKHAAQSTHLCQTKRGGFNNVRNVGADLIYDSTMPQMSALWGAGYSFGKCHAEKRVPVDSHTPWVFDGEEFQRASHLWTYGYDMYSPSVKGLMVYHNYTAVPAKFYQLPAATAKERSVEQERSNNRIKFLLGIPFQGEIDAEELSKYTYGPVRSLASYLKFAGVEFGPNATDNHSCYQLHWVPFEQPETIEALLPGWRMSKATPKPTEVASTAATRRHKVETKKLRQQTVEMDRVETPEYSSLSLVVLVCVIIVLVSAALLRENGRFDSAKTK</sequence>
<comment type="caution">
    <text evidence="4">The sequence shown here is derived from an EMBL/GenBank/DDBJ whole genome shotgun (WGS) entry which is preliminary data.</text>
</comment>
<organism evidence="4 5">
    <name type="scientific">Aphanomyces euteiches</name>
    <dbReference type="NCBI Taxonomy" id="100861"/>
    <lineage>
        <taxon>Eukaryota</taxon>
        <taxon>Sar</taxon>
        <taxon>Stramenopiles</taxon>
        <taxon>Oomycota</taxon>
        <taxon>Saprolegniomycetes</taxon>
        <taxon>Saprolegniales</taxon>
        <taxon>Verrucalvaceae</taxon>
        <taxon>Aphanomyces</taxon>
    </lineage>
</organism>
<dbReference type="InterPro" id="IPR021067">
    <property type="entry name" value="Glycosyltransferase"/>
</dbReference>
<dbReference type="Proteomes" id="UP000481153">
    <property type="component" value="Unassembled WGS sequence"/>
</dbReference>
<gene>
    <name evidence="4" type="ORF">Ae201684_008611</name>
</gene>
<feature type="region of interest" description="Disordered" evidence="1">
    <location>
        <begin position="33"/>
        <end position="63"/>
    </location>
</feature>
<dbReference type="AlphaFoldDB" id="A0A6G0X482"/>